<proteinExistence type="predicted"/>
<dbReference type="Proteomes" id="UP001165960">
    <property type="component" value="Unassembled WGS sequence"/>
</dbReference>
<evidence type="ECO:0000313" key="2">
    <source>
        <dbReference type="Proteomes" id="UP001165960"/>
    </source>
</evidence>
<dbReference type="EMBL" id="QTSX02003698">
    <property type="protein sequence ID" value="KAJ9068718.1"/>
    <property type="molecule type" value="Genomic_DNA"/>
</dbReference>
<keyword evidence="2" id="KW-1185">Reference proteome</keyword>
<accession>A0ACC2T2A0</accession>
<comment type="caution">
    <text evidence="1">The sequence shown here is derived from an EMBL/GenBank/DDBJ whole genome shotgun (WGS) entry which is preliminary data.</text>
</comment>
<protein>
    <submittedName>
        <fullName evidence="1">Uncharacterized protein</fullName>
    </submittedName>
</protein>
<evidence type="ECO:0000313" key="1">
    <source>
        <dbReference type="EMBL" id="KAJ9068718.1"/>
    </source>
</evidence>
<gene>
    <name evidence="1" type="ORF">DSO57_1025868</name>
</gene>
<name>A0ACC2T2A0_9FUNG</name>
<organism evidence="1 2">
    <name type="scientific">Entomophthora muscae</name>
    <dbReference type="NCBI Taxonomy" id="34485"/>
    <lineage>
        <taxon>Eukaryota</taxon>
        <taxon>Fungi</taxon>
        <taxon>Fungi incertae sedis</taxon>
        <taxon>Zoopagomycota</taxon>
        <taxon>Entomophthoromycotina</taxon>
        <taxon>Entomophthoromycetes</taxon>
        <taxon>Entomophthorales</taxon>
        <taxon>Entomophthoraceae</taxon>
        <taxon>Entomophthora</taxon>
    </lineage>
</organism>
<sequence length="222" mass="25772">MSSTKDSLYECSLFGKLDKKSFNRLRERVIAICGEDFIEVRYHEVIIMPAVTTPLGQNRNDDVTLRCRHSYKERSQASREQNWQFFMLGTPEARQDRSIIVRPVIYAPVAGNPMKYAAVVGYKLELELAKEGFTYFYKDTVLISIYKLYKIGKKFDLTTLYNVDGMDSWIVEVSSIPVKLEEVSQVTQDIKEVQSYLQGLIYLEYIDHLILENKITYPAIDH</sequence>
<reference evidence="1" key="1">
    <citation type="submission" date="2022-04" db="EMBL/GenBank/DDBJ databases">
        <title>Genome of the entomopathogenic fungus Entomophthora muscae.</title>
        <authorList>
            <person name="Elya C."/>
            <person name="Lovett B.R."/>
            <person name="Lee E."/>
            <person name="Macias A.M."/>
            <person name="Hajek A.E."/>
            <person name="De Bivort B.L."/>
            <person name="Kasson M.T."/>
            <person name="De Fine Licht H.H."/>
            <person name="Stajich J.E."/>
        </authorList>
    </citation>
    <scope>NUCLEOTIDE SEQUENCE</scope>
    <source>
        <strain evidence="1">Berkeley</strain>
    </source>
</reference>